<comment type="caution">
    <text evidence="2">The sequence shown here is derived from an EMBL/GenBank/DDBJ whole genome shotgun (WGS) entry which is preliminary data.</text>
</comment>
<sequence>MEEPPGAGSPGGGDRASPPNLKRGRDNDEEESLQSTRDYSDMYIPYTKPNYKRVFPDVSTGSGS</sequence>
<keyword evidence="3" id="KW-1185">Reference proteome</keyword>
<feature type="non-terminal residue" evidence="2">
    <location>
        <position position="64"/>
    </location>
</feature>
<protein>
    <submittedName>
        <fullName evidence="2">Uncharacterized protein</fullName>
    </submittedName>
</protein>
<evidence type="ECO:0000256" key="1">
    <source>
        <dbReference type="SAM" id="MobiDB-lite"/>
    </source>
</evidence>
<evidence type="ECO:0000313" key="2">
    <source>
        <dbReference type="EMBL" id="KAG7307202.1"/>
    </source>
</evidence>
<reference evidence="2 3" key="1">
    <citation type="submission" date="2021-06" db="EMBL/GenBank/DDBJ databases">
        <title>A haploid diamondback moth (Plutella xylostella L.) genome assembly resolves 31 chromosomes and identifies a diamide resistance mutation.</title>
        <authorList>
            <person name="Ward C.M."/>
            <person name="Perry K.D."/>
            <person name="Baker G."/>
            <person name="Powis K."/>
            <person name="Heckel D.G."/>
            <person name="Baxter S.W."/>
        </authorList>
    </citation>
    <scope>NUCLEOTIDE SEQUENCE [LARGE SCALE GENOMIC DNA]</scope>
    <source>
        <strain evidence="2 3">LV</strain>
        <tissue evidence="2">Single pupa</tissue>
    </source>
</reference>
<gene>
    <name evidence="2" type="ORF">JYU34_007355</name>
</gene>
<accession>A0ABQ7QQA0</accession>
<proteinExistence type="predicted"/>
<feature type="region of interest" description="Disordered" evidence="1">
    <location>
        <begin position="1"/>
        <end position="64"/>
    </location>
</feature>
<organism evidence="2 3">
    <name type="scientific">Plutella xylostella</name>
    <name type="common">Diamondback moth</name>
    <name type="synonym">Plutella maculipennis</name>
    <dbReference type="NCBI Taxonomy" id="51655"/>
    <lineage>
        <taxon>Eukaryota</taxon>
        <taxon>Metazoa</taxon>
        <taxon>Ecdysozoa</taxon>
        <taxon>Arthropoda</taxon>
        <taxon>Hexapoda</taxon>
        <taxon>Insecta</taxon>
        <taxon>Pterygota</taxon>
        <taxon>Neoptera</taxon>
        <taxon>Endopterygota</taxon>
        <taxon>Lepidoptera</taxon>
        <taxon>Glossata</taxon>
        <taxon>Ditrysia</taxon>
        <taxon>Yponomeutoidea</taxon>
        <taxon>Plutellidae</taxon>
        <taxon>Plutella</taxon>
    </lineage>
</organism>
<evidence type="ECO:0000313" key="3">
    <source>
        <dbReference type="Proteomes" id="UP000823941"/>
    </source>
</evidence>
<dbReference type="EMBL" id="JAHIBW010000010">
    <property type="protein sequence ID" value="KAG7307202.1"/>
    <property type="molecule type" value="Genomic_DNA"/>
</dbReference>
<name>A0ABQ7QQA0_PLUXY</name>
<dbReference type="Proteomes" id="UP000823941">
    <property type="component" value="Chromosome 10"/>
</dbReference>